<dbReference type="STRING" id="758825.SAMN02982985_05290"/>
<dbReference type="RefSeq" id="WP_093390684.1">
    <property type="nucleotide sequence ID" value="NZ_FOTW01000033.1"/>
</dbReference>
<protein>
    <recommendedName>
        <fullName evidence="5">HAMP domain-containing protein</fullName>
    </recommendedName>
</protein>
<feature type="compositionally biased region" description="Basic and acidic residues" evidence="1">
    <location>
        <begin position="175"/>
        <end position="185"/>
    </location>
</feature>
<feature type="transmembrane region" description="Helical" evidence="2">
    <location>
        <begin position="42"/>
        <end position="65"/>
    </location>
</feature>
<accession>A0A1I4TQJ2</accession>
<organism evidence="3 4">
    <name type="scientific">Rugamonas rubra</name>
    <dbReference type="NCBI Taxonomy" id="758825"/>
    <lineage>
        <taxon>Bacteria</taxon>
        <taxon>Pseudomonadati</taxon>
        <taxon>Pseudomonadota</taxon>
        <taxon>Betaproteobacteria</taxon>
        <taxon>Burkholderiales</taxon>
        <taxon>Oxalobacteraceae</taxon>
        <taxon>Telluria group</taxon>
        <taxon>Rugamonas</taxon>
    </lineage>
</organism>
<evidence type="ECO:0000256" key="1">
    <source>
        <dbReference type="SAM" id="MobiDB-lite"/>
    </source>
</evidence>
<keyword evidence="4" id="KW-1185">Reference proteome</keyword>
<keyword evidence="2" id="KW-0472">Membrane</keyword>
<dbReference type="EMBL" id="FOTW01000033">
    <property type="protein sequence ID" value="SFM78807.1"/>
    <property type="molecule type" value="Genomic_DNA"/>
</dbReference>
<keyword evidence="2" id="KW-1133">Transmembrane helix</keyword>
<gene>
    <name evidence="3" type="ORF">SAMN02982985_05290</name>
</gene>
<feature type="compositionally biased region" description="Low complexity" evidence="1">
    <location>
        <begin position="152"/>
        <end position="171"/>
    </location>
</feature>
<evidence type="ECO:0000313" key="3">
    <source>
        <dbReference type="EMBL" id="SFM78807.1"/>
    </source>
</evidence>
<dbReference type="AlphaFoldDB" id="A0A1I4TQJ2"/>
<name>A0A1I4TQJ2_9BURK</name>
<reference evidence="3 4" key="1">
    <citation type="submission" date="2016-10" db="EMBL/GenBank/DDBJ databases">
        <authorList>
            <person name="de Groot N.N."/>
        </authorList>
    </citation>
    <scope>NUCLEOTIDE SEQUENCE [LARGE SCALE GENOMIC DNA]</scope>
    <source>
        <strain evidence="3 4">ATCC 43154</strain>
    </source>
</reference>
<keyword evidence="2" id="KW-0812">Transmembrane</keyword>
<evidence type="ECO:0008006" key="5">
    <source>
        <dbReference type="Google" id="ProtNLM"/>
    </source>
</evidence>
<proteinExistence type="predicted"/>
<evidence type="ECO:0000256" key="2">
    <source>
        <dbReference type="SAM" id="Phobius"/>
    </source>
</evidence>
<sequence length="185" mass="19095">MFKQLTTRMRLLFATGLLAVLLVAFGAVGLIVLAGGVEVGAGVRIACLAAVAVGVLLSIAAGLLLQRTIVRPLEQALRQAGGARGERADAEARRLRASLDDMNHSLARIGHLVGAINEIDIPAATPGGYAAPEAGATVLAMDTARARRRSRAQAAAGCADADADVADATARMPRRHDADAARRDT</sequence>
<evidence type="ECO:0000313" key="4">
    <source>
        <dbReference type="Proteomes" id="UP000199470"/>
    </source>
</evidence>
<feature type="region of interest" description="Disordered" evidence="1">
    <location>
        <begin position="150"/>
        <end position="185"/>
    </location>
</feature>
<dbReference type="Proteomes" id="UP000199470">
    <property type="component" value="Unassembled WGS sequence"/>
</dbReference>